<dbReference type="EMBL" id="LAZR01049288">
    <property type="protein sequence ID" value="KKK90004.1"/>
    <property type="molecule type" value="Genomic_DNA"/>
</dbReference>
<feature type="non-terminal residue" evidence="1">
    <location>
        <position position="1"/>
    </location>
</feature>
<organism evidence="1">
    <name type="scientific">marine sediment metagenome</name>
    <dbReference type="NCBI Taxonomy" id="412755"/>
    <lineage>
        <taxon>unclassified sequences</taxon>
        <taxon>metagenomes</taxon>
        <taxon>ecological metagenomes</taxon>
    </lineage>
</organism>
<evidence type="ECO:0000313" key="1">
    <source>
        <dbReference type="EMBL" id="KKK90004.1"/>
    </source>
</evidence>
<gene>
    <name evidence="1" type="ORF">LCGC14_2727460</name>
</gene>
<dbReference type="AlphaFoldDB" id="A0A0F9BHA5"/>
<accession>A0A0F9BHA5</accession>
<name>A0A0F9BHA5_9ZZZZ</name>
<reference evidence="1" key="1">
    <citation type="journal article" date="2015" name="Nature">
        <title>Complex archaea that bridge the gap between prokaryotes and eukaryotes.</title>
        <authorList>
            <person name="Spang A."/>
            <person name="Saw J.H."/>
            <person name="Jorgensen S.L."/>
            <person name="Zaremba-Niedzwiedzka K."/>
            <person name="Martijn J."/>
            <person name="Lind A.E."/>
            <person name="van Eijk R."/>
            <person name="Schleper C."/>
            <person name="Guy L."/>
            <person name="Ettema T.J."/>
        </authorList>
    </citation>
    <scope>NUCLEOTIDE SEQUENCE</scope>
</reference>
<comment type="caution">
    <text evidence="1">The sequence shown here is derived from an EMBL/GenBank/DDBJ whole genome shotgun (WGS) entry which is preliminary data.</text>
</comment>
<protein>
    <submittedName>
        <fullName evidence="1">Uncharacterized protein</fullName>
    </submittedName>
</protein>
<proteinExistence type="predicted"/>
<sequence length="93" mass="10102">TDSEHIEVRLPEIRNVKRVDEGTTRIVGVKDGTHVRELTSLGHEFCALQAKNTRLTSEVVALKKQLAEAQSDDGDVIADIVQPPDAVRGDDAG</sequence>